<accession>A0A948TJP9</accession>
<dbReference type="Proteomes" id="UP000777303">
    <property type="component" value="Unassembled WGS sequence"/>
</dbReference>
<protein>
    <submittedName>
        <fullName evidence="1">Uncharacterized protein</fullName>
    </submittedName>
</protein>
<evidence type="ECO:0000313" key="1">
    <source>
        <dbReference type="EMBL" id="MBU3851908.1"/>
    </source>
</evidence>
<evidence type="ECO:0000313" key="2">
    <source>
        <dbReference type="Proteomes" id="UP000777303"/>
    </source>
</evidence>
<sequence length="99" mass="11530">MTLDMIEQITRNDGSQYYELGNVELNGRAELAANRGLIKEVRIVRLNISSSTAVKTYEKYINEHYQMLVWNFKQWVEWQKPAGKIANAFNTILKENHIA</sequence>
<dbReference type="EMBL" id="JAHLFS010000052">
    <property type="protein sequence ID" value="MBU3851908.1"/>
    <property type="molecule type" value="Genomic_DNA"/>
</dbReference>
<reference evidence="1" key="1">
    <citation type="journal article" date="2021" name="PeerJ">
        <title>Extensive microbial diversity within the chicken gut microbiome revealed by metagenomics and culture.</title>
        <authorList>
            <person name="Gilroy R."/>
            <person name="Ravi A."/>
            <person name="Getino M."/>
            <person name="Pursley I."/>
            <person name="Horton D.L."/>
            <person name="Alikhan N.F."/>
            <person name="Baker D."/>
            <person name="Gharbi K."/>
            <person name="Hall N."/>
            <person name="Watson M."/>
            <person name="Adriaenssens E.M."/>
            <person name="Foster-Nyarko E."/>
            <person name="Jarju S."/>
            <person name="Secka A."/>
            <person name="Antonio M."/>
            <person name="Oren A."/>
            <person name="Chaudhuri R.R."/>
            <person name="La Ragione R."/>
            <person name="Hildebrand F."/>
            <person name="Pallen M.J."/>
        </authorList>
    </citation>
    <scope>NUCLEOTIDE SEQUENCE</scope>
    <source>
        <strain evidence="1">F6-6636</strain>
    </source>
</reference>
<proteinExistence type="predicted"/>
<gene>
    <name evidence="1" type="ORF">H9901_04330</name>
</gene>
<comment type="caution">
    <text evidence="1">The sequence shown here is derived from an EMBL/GenBank/DDBJ whole genome shotgun (WGS) entry which is preliminary data.</text>
</comment>
<name>A0A948TJP9_9LACO</name>
<dbReference type="AlphaFoldDB" id="A0A948TJP9"/>
<reference evidence="1" key="2">
    <citation type="submission" date="2021-04" db="EMBL/GenBank/DDBJ databases">
        <authorList>
            <person name="Gilroy R."/>
        </authorList>
    </citation>
    <scope>NUCLEOTIDE SEQUENCE</scope>
    <source>
        <strain evidence="1">F6-6636</strain>
    </source>
</reference>
<organism evidence="1 2">
    <name type="scientific">Candidatus Paralactobacillus gallistercoris</name>
    <dbReference type="NCBI Taxonomy" id="2838724"/>
    <lineage>
        <taxon>Bacteria</taxon>
        <taxon>Bacillati</taxon>
        <taxon>Bacillota</taxon>
        <taxon>Bacilli</taxon>
        <taxon>Lactobacillales</taxon>
        <taxon>Lactobacillaceae</taxon>
        <taxon>Lactobacillus</taxon>
    </lineage>
</organism>